<comment type="caution">
    <text evidence="1">The sequence shown here is derived from an EMBL/GenBank/DDBJ whole genome shotgun (WGS) entry which is preliminary data.</text>
</comment>
<organism evidence="1 2">
    <name type="scientific">Parachitinimonas caeni</name>
    <dbReference type="NCBI Taxonomy" id="3031301"/>
    <lineage>
        <taxon>Bacteria</taxon>
        <taxon>Pseudomonadati</taxon>
        <taxon>Pseudomonadota</taxon>
        <taxon>Betaproteobacteria</taxon>
        <taxon>Neisseriales</taxon>
        <taxon>Chitinibacteraceae</taxon>
        <taxon>Parachitinimonas</taxon>
    </lineage>
</organism>
<evidence type="ECO:0000313" key="2">
    <source>
        <dbReference type="Proteomes" id="UP001172778"/>
    </source>
</evidence>
<protein>
    <submittedName>
        <fullName evidence="1">Uncharacterized protein</fullName>
    </submittedName>
</protein>
<evidence type="ECO:0000313" key="1">
    <source>
        <dbReference type="EMBL" id="MDK2126172.1"/>
    </source>
</evidence>
<dbReference type="EMBL" id="JARRAF010000032">
    <property type="protein sequence ID" value="MDK2126172.1"/>
    <property type="molecule type" value="Genomic_DNA"/>
</dbReference>
<name>A0ABT7E1I3_9NEIS</name>
<gene>
    <name evidence="1" type="ORF">PZA18_19185</name>
</gene>
<keyword evidence="2" id="KW-1185">Reference proteome</keyword>
<proteinExistence type="predicted"/>
<dbReference type="Proteomes" id="UP001172778">
    <property type="component" value="Unassembled WGS sequence"/>
</dbReference>
<accession>A0ABT7E1I3</accession>
<reference evidence="1" key="1">
    <citation type="submission" date="2023-03" db="EMBL/GenBank/DDBJ databases">
        <title>Chitinimonas shenzhenensis gen. nov., sp. nov., a novel member of family Burkholderiaceae isolated from activated sludge collected in Shen Zhen, China.</title>
        <authorList>
            <person name="Wang X."/>
        </authorList>
    </citation>
    <scope>NUCLEOTIDE SEQUENCE</scope>
    <source>
        <strain evidence="1">DQS-5</strain>
    </source>
</reference>
<dbReference type="RefSeq" id="WP_284102487.1">
    <property type="nucleotide sequence ID" value="NZ_JARRAF010000032.1"/>
</dbReference>
<sequence>MIHDQTPAIWLRRHRLQGLTIDTHFFKRVLHSAHPGSNRIKPHPFQ</sequence>